<proteinExistence type="predicted"/>
<dbReference type="PANTHER" id="PTHR32251:SF17">
    <property type="entry name" value="STEROID 5-ALPHA REDUCTASE C-TERMINAL DOMAIN-CONTAINING PROTEIN"/>
    <property type="match status" value="1"/>
</dbReference>
<dbReference type="PANTHER" id="PTHR32251">
    <property type="entry name" value="3-OXO-5-ALPHA-STEROID 4-DEHYDROGENASE"/>
    <property type="match status" value="1"/>
</dbReference>
<protein>
    <submittedName>
        <fullName evidence="2">Steroid 5-alpha reductase family enzyme</fullName>
    </submittedName>
</protein>
<dbReference type="EMBL" id="FTNT01000004">
    <property type="protein sequence ID" value="SIR93145.1"/>
    <property type="molecule type" value="Genomic_DNA"/>
</dbReference>
<name>A0A1N7EYZ4_9NOCA</name>
<dbReference type="GO" id="GO:0016020">
    <property type="term" value="C:membrane"/>
    <property type="evidence" value="ECO:0007669"/>
    <property type="project" value="TreeGrafter"/>
</dbReference>
<evidence type="ECO:0000313" key="2">
    <source>
        <dbReference type="EMBL" id="SIR93145.1"/>
    </source>
</evidence>
<feature type="transmembrane region" description="Helical" evidence="1">
    <location>
        <begin position="155"/>
        <end position="174"/>
    </location>
</feature>
<keyword evidence="1" id="KW-0812">Transmembrane</keyword>
<dbReference type="Gene3D" id="1.20.120.1630">
    <property type="match status" value="1"/>
</dbReference>
<reference evidence="2 3" key="1">
    <citation type="submission" date="2017-01" db="EMBL/GenBank/DDBJ databases">
        <authorList>
            <person name="Mah S.A."/>
            <person name="Swanson W.J."/>
            <person name="Moy G.W."/>
            <person name="Vacquier V.D."/>
        </authorList>
    </citation>
    <scope>NUCLEOTIDE SEQUENCE [LARGE SCALE GENOMIC DNA]</scope>
    <source>
        <strain evidence="2 3">CPCC 203464</strain>
    </source>
</reference>
<keyword evidence="1" id="KW-0472">Membrane</keyword>
<keyword evidence="1" id="KW-1133">Transmembrane helix</keyword>
<dbReference type="STRING" id="1344003.SAMN05445060_1647"/>
<organism evidence="2 3">
    <name type="scientific">Williamsia sterculiae</name>
    <dbReference type="NCBI Taxonomy" id="1344003"/>
    <lineage>
        <taxon>Bacteria</taxon>
        <taxon>Bacillati</taxon>
        <taxon>Actinomycetota</taxon>
        <taxon>Actinomycetes</taxon>
        <taxon>Mycobacteriales</taxon>
        <taxon>Nocardiaceae</taxon>
        <taxon>Williamsia</taxon>
    </lineage>
</organism>
<sequence>MPLLPRKRTTDTSALDIPNLRRVVAASAAVTAVAQAVTAAFAVRDTRRDYADAVWGPGLAGIAVASAVVGDGDRTRRWTLATITSVWAGRLANLMIPRIAGSEKEDPRYTEYLEGASTPTVLAKVFGTQALAQLVVSAPIQIAAASALPAGRRRWLFPLGAAVMVAGTVIEATADRQKDAYKKRDDPDKPAVLDTGLWGWSRHPNYFGDSLMWDGVWVAAATSTPGLATFPAPAAMSYFLIYATGATRTEKRMQERPAYRDYQRRVAFFFPRPPSDG</sequence>
<dbReference type="OrthoDB" id="9779233at2"/>
<evidence type="ECO:0000256" key="1">
    <source>
        <dbReference type="SAM" id="Phobius"/>
    </source>
</evidence>
<dbReference type="Pfam" id="PF06966">
    <property type="entry name" value="DUF1295"/>
    <property type="match status" value="1"/>
</dbReference>
<feature type="transmembrane region" description="Helical" evidence="1">
    <location>
        <begin position="20"/>
        <end position="43"/>
    </location>
</feature>
<accession>A0A1N7EYZ4</accession>
<gene>
    <name evidence="2" type="ORF">SAMN05445060_1647</name>
</gene>
<dbReference type="Proteomes" id="UP000186218">
    <property type="component" value="Unassembled WGS sequence"/>
</dbReference>
<dbReference type="AlphaFoldDB" id="A0A1N7EYZ4"/>
<keyword evidence="3" id="KW-1185">Reference proteome</keyword>
<feature type="transmembrane region" description="Helical" evidence="1">
    <location>
        <begin position="50"/>
        <end position="70"/>
    </location>
</feature>
<dbReference type="RefSeq" id="WP_159441841.1">
    <property type="nucleotide sequence ID" value="NZ_FTNT01000004.1"/>
</dbReference>
<evidence type="ECO:0000313" key="3">
    <source>
        <dbReference type="Proteomes" id="UP000186218"/>
    </source>
</evidence>
<dbReference type="InterPro" id="IPR010721">
    <property type="entry name" value="UstE-like"/>
</dbReference>